<keyword evidence="2" id="KW-0238">DNA-binding</keyword>
<keyword evidence="3" id="KW-0804">Transcription</keyword>
<name>C5T097_ACIDE</name>
<dbReference type="PROSITE" id="PS00041">
    <property type="entry name" value="HTH_ARAC_FAMILY_1"/>
    <property type="match status" value="1"/>
</dbReference>
<dbReference type="SUPFAM" id="SSF46689">
    <property type="entry name" value="Homeodomain-like"/>
    <property type="match status" value="2"/>
</dbReference>
<dbReference type="SMART" id="SM00342">
    <property type="entry name" value="HTH_ARAC"/>
    <property type="match status" value="1"/>
</dbReference>
<evidence type="ECO:0000256" key="3">
    <source>
        <dbReference type="ARBA" id="ARBA00023163"/>
    </source>
</evidence>
<dbReference type="InterPro" id="IPR018060">
    <property type="entry name" value="HTH_AraC"/>
</dbReference>
<evidence type="ECO:0000256" key="2">
    <source>
        <dbReference type="ARBA" id="ARBA00023125"/>
    </source>
</evidence>
<dbReference type="AlphaFoldDB" id="C5T097"/>
<reference evidence="5 6" key="1">
    <citation type="submission" date="2009-05" db="EMBL/GenBank/DDBJ databases">
        <title>The draft genome of Acidovorax delafieldii 2AN.</title>
        <authorList>
            <consortium name="US DOE Joint Genome Institute (JGI-PGF)"/>
            <person name="Lucas S."/>
            <person name="Copeland A."/>
            <person name="Lapidus A."/>
            <person name="Glavina del Rio T."/>
            <person name="Tice H."/>
            <person name="Bruce D."/>
            <person name="Goodwin L."/>
            <person name="Pitluck S."/>
            <person name="Larimer F."/>
            <person name="Land M.L."/>
            <person name="Hauser L."/>
            <person name="Shelobolina E.S."/>
            <person name="Picardal F."/>
            <person name="Roden E."/>
            <person name="Emerson D."/>
        </authorList>
    </citation>
    <scope>NUCLEOTIDE SEQUENCE [LARGE SCALE GENOMIC DNA]</scope>
    <source>
        <strain evidence="5 6">2AN</strain>
    </source>
</reference>
<dbReference type="InterPro" id="IPR020449">
    <property type="entry name" value="Tscrpt_reg_AraC-type_HTH"/>
</dbReference>
<dbReference type="EMBL" id="ACQT01000004">
    <property type="protein sequence ID" value="EER62050.1"/>
    <property type="molecule type" value="Genomic_DNA"/>
</dbReference>
<dbReference type="PANTHER" id="PTHR46796:SF2">
    <property type="entry name" value="TRANSCRIPTIONAL REGULATORY PROTEIN"/>
    <property type="match status" value="1"/>
</dbReference>
<accession>C5T097</accession>
<sequence length="185" mass="20763">MLHLDAAWIGAVRHEYAQEKSGAHFERIRIIDEPHVFARFCRLNAMLFSQADPYEKEVALIEFIGECDGALGLHIDEPVVPARVNSLLRPVLEFLHQEATPIVELAELARLAGISRYQLIRTFRTATGMTPHAWLLNRRVNLGRKRILAGENIAAVAYDLGFADQAHFQRVFKAHAGVTPGAFRA</sequence>
<dbReference type="Proteomes" id="UP000003856">
    <property type="component" value="Unassembled WGS sequence"/>
</dbReference>
<evidence type="ECO:0000256" key="1">
    <source>
        <dbReference type="ARBA" id="ARBA00023015"/>
    </source>
</evidence>
<evidence type="ECO:0000313" key="5">
    <source>
        <dbReference type="EMBL" id="EER62050.1"/>
    </source>
</evidence>
<dbReference type="GO" id="GO:0043565">
    <property type="term" value="F:sequence-specific DNA binding"/>
    <property type="evidence" value="ECO:0007669"/>
    <property type="project" value="InterPro"/>
</dbReference>
<dbReference type="InterPro" id="IPR050204">
    <property type="entry name" value="AraC_XylS_family_regulators"/>
</dbReference>
<dbReference type="InterPro" id="IPR009057">
    <property type="entry name" value="Homeodomain-like_sf"/>
</dbReference>
<evidence type="ECO:0000259" key="4">
    <source>
        <dbReference type="PROSITE" id="PS01124"/>
    </source>
</evidence>
<keyword evidence="6" id="KW-1185">Reference proteome</keyword>
<dbReference type="PANTHER" id="PTHR46796">
    <property type="entry name" value="HTH-TYPE TRANSCRIPTIONAL ACTIVATOR RHAS-RELATED"/>
    <property type="match status" value="1"/>
</dbReference>
<protein>
    <submittedName>
        <fullName evidence="5">Transcriptional regulator, AraC family</fullName>
    </submittedName>
</protein>
<proteinExistence type="predicted"/>
<dbReference type="Gene3D" id="1.10.10.60">
    <property type="entry name" value="Homeodomain-like"/>
    <property type="match status" value="2"/>
</dbReference>
<dbReference type="GO" id="GO:0003700">
    <property type="term" value="F:DNA-binding transcription factor activity"/>
    <property type="evidence" value="ECO:0007669"/>
    <property type="project" value="InterPro"/>
</dbReference>
<evidence type="ECO:0000313" key="6">
    <source>
        <dbReference type="Proteomes" id="UP000003856"/>
    </source>
</evidence>
<dbReference type="PATRIC" id="fig|573060.9.peg.4836"/>
<gene>
    <name evidence="5" type="ORF">AcdelDRAFT_0327</name>
</gene>
<dbReference type="PROSITE" id="PS01124">
    <property type="entry name" value="HTH_ARAC_FAMILY_2"/>
    <property type="match status" value="1"/>
</dbReference>
<keyword evidence="1" id="KW-0805">Transcription regulation</keyword>
<organism evidence="5 6">
    <name type="scientific">Acidovorax delafieldii 2AN</name>
    <dbReference type="NCBI Taxonomy" id="573060"/>
    <lineage>
        <taxon>Bacteria</taxon>
        <taxon>Pseudomonadati</taxon>
        <taxon>Pseudomonadota</taxon>
        <taxon>Betaproteobacteria</taxon>
        <taxon>Burkholderiales</taxon>
        <taxon>Comamonadaceae</taxon>
        <taxon>Acidovorax</taxon>
    </lineage>
</organism>
<dbReference type="InterPro" id="IPR018062">
    <property type="entry name" value="HTH_AraC-typ_CS"/>
</dbReference>
<dbReference type="Pfam" id="PF12833">
    <property type="entry name" value="HTH_18"/>
    <property type="match status" value="1"/>
</dbReference>
<dbReference type="PRINTS" id="PR00032">
    <property type="entry name" value="HTHARAC"/>
</dbReference>
<comment type="caution">
    <text evidence="5">The sequence shown here is derived from an EMBL/GenBank/DDBJ whole genome shotgun (WGS) entry which is preliminary data.</text>
</comment>
<feature type="domain" description="HTH araC/xylS-type" evidence="4">
    <location>
        <begin position="89"/>
        <end position="185"/>
    </location>
</feature>